<name>A0A1H9IVK7_9EURY</name>
<feature type="transmembrane region" description="Helical" evidence="7">
    <location>
        <begin position="16"/>
        <end position="34"/>
    </location>
</feature>
<comment type="subcellular location">
    <subcellularLocation>
        <location evidence="1">Membrane</location>
        <topology evidence="1">Multi-pass membrane protein</topology>
    </subcellularLocation>
</comment>
<keyword evidence="3 7" id="KW-0812">Transmembrane</keyword>
<comment type="similarity">
    <text evidence="2">Belongs to the autoinducer-2 exporter (AI-2E) (TC 2.A.86) family.</text>
</comment>
<evidence type="ECO:0000256" key="3">
    <source>
        <dbReference type="ARBA" id="ARBA00022692"/>
    </source>
</evidence>
<evidence type="ECO:0000256" key="7">
    <source>
        <dbReference type="SAM" id="Phobius"/>
    </source>
</evidence>
<feature type="transmembrane region" description="Helical" evidence="7">
    <location>
        <begin position="40"/>
        <end position="57"/>
    </location>
</feature>
<evidence type="ECO:0000256" key="6">
    <source>
        <dbReference type="SAM" id="MobiDB-lite"/>
    </source>
</evidence>
<feature type="transmembrane region" description="Helical" evidence="7">
    <location>
        <begin position="296"/>
        <end position="324"/>
    </location>
</feature>
<accession>A0A1H9IVK7</accession>
<dbReference type="AlphaFoldDB" id="A0A1H9IVK7"/>
<evidence type="ECO:0000256" key="2">
    <source>
        <dbReference type="ARBA" id="ARBA00009773"/>
    </source>
</evidence>
<feature type="transmembrane region" description="Helical" evidence="7">
    <location>
        <begin position="223"/>
        <end position="247"/>
    </location>
</feature>
<dbReference type="GO" id="GO:0016020">
    <property type="term" value="C:membrane"/>
    <property type="evidence" value="ECO:0007669"/>
    <property type="project" value="UniProtKB-SubCell"/>
</dbReference>
<dbReference type="PANTHER" id="PTHR21716">
    <property type="entry name" value="TRANSMEMBRANE PROTEIN"/>
    <property type="match status" value="1"/>
</dbReference>
<dbReference type="Proteomes" id="UP000199114">
    <property type="component" value="Unassembled WGS sequence"/>
</dbReference>
<evidence type="ECO:0000313" key="9">
    <source>
        <dbReference type="Proteomes" id="UP000199114"/>
    </source>
</evidence>
<keyword evidence="9" id="KW-1185">Reference proteome</keyword>
<dbReference type="InterPro" id="IPR002549">
    <property type="entry name" value="AI-2E-like"/>
</dbReference>
<feature type="transmembrane region" description="Helical" evidence="7">
    <location>
        <begin position="69"/>
        <end position="92"/>
    </location>
</feature>
<dbReference type="STRING" id="1186196.SAMN04489841_2353"/>
<feature type="region of interest" description="Disordered" evidence="6">
    <location>
        <begin position="347"/>
        <end position="372"/>
    </location>
</feature>
<dbReference type="OrthoDB" id="137390at2157"/>
<protein>
    <submittedName>
        <fullName evidence="8">Predicted PurR-regulated permease PerM</fullName>
    </submittedName>
</protein>
<feature type="transmembrane region" description="Helical" evidence="7">
    <location>
        <begin position="139"/>
        <end position="162"/>
    </location>
</feature>
<keyword evidence="4 7" id="KW-1133">Transmembrane helix</keyword>
<dbReference type="RefSeq" id="WP_090617658.1">
    <property type="nucleotide sequence ID" value="NZ_FOFD01000003.1"/>
</dbReference>
<feature type="transmembrane region" description="Helical" evidence="7">
    <location>
        <begin position="195"/>
        <end position="217"/>
    </location>
</feature>
<gene>
    <name evidence="8" type="ORF">SAMN04489841_2353</name>
</gene>
<evidence type="ECO:0000256" key="4">
    <source>
        <dbReference type="ARBA" id="ARBA00022989"/>
    </source>
</evidence>
<feature type="compositionally biased region" description="Acidic residues" evidence="6">
    <location>
        <begin position="347"/>
        <end position="362"/>
    </location>
</feature>
<keyword evidence="5 7" id="KW-0472">Membrane</keyword>
<evidence type="ECO:0000256" key="1">
    <source>
        <dbReference type="ARBA" id="ARBA00004141"/>
    </source>
</evidence>
<sequence length="372" mass="39300">MTGSSSGRPSANRRRYVLAGIVAALGVVTGGILLDVLGTILFALTVAYVLLPVQGWFVRRGLSEWTSTLAATVIGFVSAIAVFAPIVVALYFRIDSVEETIATLPREVSITVFEATYPIEAGEVQAMATDYISSAATTFALALPVLAIKFALFVVLLFGLLLKGDEAGRAAIAPIPHGYRDVVYALTQRARETLYAIYVLQVATSIATLAIAYPLFWSLGYEAALTLSIVAAVLQFVPIIGPSMLIAPIALYHVATGDLAAATLIGVLGLVLVAWLPDIAVRPRLSRRSAGLPGSLYFVGFTGGLFTLGPIGIVVGPLLVAVFVEAVDLLADEVNTDATFSEIIEHDLEEPPEEPADTETTFEESNSTVADA</sequence>
<evidence type="ECO:0000313" key="8">
    <source>
        <dbReference type="EMBL" id="SEQ78811.1"/>
    </source>
</evidence>
<organism evidence="8 9">
    <name type="scientific">Natrinema salaciae</name>
    <dbReference type="NCBI Taxonomy" id="1186196"/>
    <lineage>
        <taxon>Archaea</taxon>
        <taxon>Methanobacteriati</taxon>
        <taxon>Methanobacteriota</taxon>
        <taxon>Stenosarchaea group</taxon>
        <taxon>Halobacteria</taxon>
        <taxon>Halobacteriales</taxon>
        <taxon>Natrialbaceae</taxon>
        <taxon>Natrinema</taxon>
    </lineage>
</organism>
<feature type="transmembrane region" description="Helical" evidence="7">
    <location>
        <begin position="259"/>
        <end position="276"/>
    </location>
</feature>
<dbReference type="PANTHER" id="PTHR21716:SF4">
    <property type="entry name" value="TRANSMEMBRANE PROTEIN 245"/>
    <property type="match status" value="1"/>
</dbReference>
<dbReference type="Pfam" id="PF01594">
    <property type="entry name" value="AI-2E_transport"/>
    <property type="match status" value="1"/>
</dbReference>
<reference evidence="9" key="1">
    <citation type="submission" date="2016-10" db="EMBL/GenBank/DDBJ databases">
        <authorList>
            <person name="Varghese N."/>
            <person name="Submissions S."/>
        </authorList>
    </citation>
    <scope>NUCLEOTIDE SEQUENCE [LARGE SCALE GENOMIC DNA]</scope>
    <source>
        <strain evidence="9">DSM 25055</strain>
    </source>
</reference>
<evidence type="ECO:0000256" key="5">
    <source>
        <dbReference type="ARBA" id="ARBA00023136"/>
    </source>
</evidence>
<proteinExistence type="inferred from homology"/>
<dbReference type="EMBL" id="FOFD01000003">
    <property type="protein sequence ID" value="SEQ78811.1"/>
    <property type="molecule type" value="Genomic_DNA"/>
</dbReference>